<keyword evidence="1" id="KW-0472">Membrane</keyword>
<feature type="transmembrane region" description="Helical" evidence="1">
    <location>
        <begin position="13"/>
        <end position="31"/>
    </location>
</feature>
<protein>
    <submittedName>
        <fullName evidence="2">Uncharacterized protein</fullName>
    </submittedName>
</protein>
<evidence type="ECO:0000256" key="1">
    <source>
        <dbReference type="SAM" id="Phobius"/>
    </source>
</evidence>
<keyword evidence="3" id="KW-1185">Reference proteome</keyword>
<evidence type="ECO:0000313" key="3">
    <source>
        <dbReference type="Proteomes" id="UP000652761"/>
    </source>
</evidence>
<keyword evidence="1" id="KW-0812">Transmembrane</keyword>
<comment type="caution">
    <text evidence="2">The sequence shown here is derived from an EMBL/GenBank/DDBJ whole genome shotgun (WGS) entry which is preliminary data.</text>
</comment>
<sequence>MADGDDWLSPDKFQHLLGCLLIALLSAAVLGRSRHRFLRRWRTQLGCIVSLAVGAAKEAGDELGYWESSGGSFKDGVADALGVLIAATFLSMGRRSRVEMPEQVDHDREISMV</sequence>
<name>A0A843UKW0_COLES</name>
<accession>A0A843UKW0</accession>
<keyword evidence="1" id="KW-1133">Transmembrane helix</keyword>
<evidence type="ECO:0000313" key="2">
    <source>
        <dbReference type="EMBL" id="MQL81653.1"/>
    </source>
</evidence>
<dbReference type="EMBL" id="NMUH01000580">
    <property type="protein sequence ID" value="MQL81653.1"/>
    <property type="molecule type" value="Genomic_DNA"/>
</dbReference>
<organism evidence="2 3">
    <name type="scientific">Colocasia esculenta</name>
    <name type="common">Wild taro</name>
    <name type="synonym">Arum esculentum</name>
    <dbReference type="NCBI Taxonomy" id="4460"/>
    <lineage>
        <taxon>Eukaryota</taxon>
        <taxon>Viridiplantae</taxon>
        <taxon>Streptophyta</taxon>
        <taxon>Embryophyta</taxon>
        <taxon>Tracheophyta</taxon>
        <taxon>Spermatophyta</taxon>
        <taxon>Magnoliopsida</taxon>
        <taxon>Liliopsida</taxon>
        <taxon>Araceae</taxon>
        <taxon>Aroideae</taxon>
        <taxon>Colocasieae</taxon>
        <taxon>Colocasia</taxon>
    </lineage>
</organism>
<gene>
    <name evidence="2" type="ORF">Taro_014130</name>
</gene>
<dbReference type="AlphaFoldDB" id="A0A843UKW0"/>
<reference evidence="2" key="1">
    <citation type="submission" date="2017-07" db="EMBL/GenBank/DDBJ databases">
        <title>Taro Niue Genome Assembly and Annotation.</title>
        <authorList>
            <person name="Atibalentja N."/>
            <person name="Keating K."/>
            <person name="Fields C.J."/>
        </authorList>
    </citation>
    <scope>NUCLEOTIDE SEQUENCE</scope>
    <source>
        <strain evidence="2">Niue_2</strain>
        <tissue evidence="2">Leaf</tissue>
    </source>
</reference>
<dbReference type="Proteomes" id="UP000652761">
    <property type="component" value="Unassembled WGS sequence"/>
</dbReference>
<proteinExistence type="predicted"/>
<dbReference type="PANTHER" id="PTHR35462">
    <property type="match status" value="1"/>
</dbReference>
<dbReference type="OrthoDB" id="772152at2759"/>
<dbReference type="PANTHER" id="PTHR35462:SF2">
    <property type="entry name" value="TRANSMEMBRANE PROTEIN"/>
    <property type="match status" value="1"/>
</dbReference>